<dbReference type="EMBL" id="JALLBG020000046">
    <property type="protein sequence ID" value="KAL3770022.1"/>
    <property type="molecule type" value="Genomic_DNA"/>
</dbReference>
<gene>
    <name evidence="3" type="ORF">ACHAWU_005849</name>
</gene>
<comment type="caution">
    <text evidence="3">The sequence shown here is derived from an EMBL/GenBank/DDBJ whole genome shotgun (WGS) entry which is preliminary data.</text>
</comment>
<feature type="region of interest" description="Disordered" evidence="1">
    <location>
        <begin position="66"/>
        <end position="101"/>
    </location>
</feature>
<dbReference type="Proteomes" id="UP001530293">
    <property type="component" value="Unassembled WGS sequence"/>
</dbReference>
<feature type="region of interest" description="Disordered" evidence="1">
    <location>
        <begin position="422"/>
        <end position="442"/>
    </location>
</feature>
<name>A0ABD3N209_9STRA</name>
<feature type="compositionally biased region" description="Low complexity" evidence="1">
    <location>
        <begin position="88"/>
        <end position="101"/>
    </location>
</feature>
<dbReference type="PANTHER" id="PTHR33418">
    <property type="entry name" value="HELICASE-ASSOCIATED"/>
    <property type="match status" value="1"/>
</dbReference>
<evidence type="ECO:0000259" key="2">
    <source>
        <dbReference type="Pfam" id="PF03457"/>
    </source>
</evidence>
<dbReference type="InterPro" id="IPR036249">
    <property type="entry name" value="Thioredoxin-like_sf"/>
</dbReference>
<dbReference type="InterPro" id="IPR005114">
    <property type="entry name" value="Helicase_assoc"/>
</dbReference>
<dbReference type="Gene3D" id="3.40.30.10">
    <property type="entry name" value="Glutaredoxin"/>
    <property type="match status" value="1"/>
</dbReference>
<protein>
    <recommendedName>
        <fullName evidence="2">Helicase-associated domain-containing protein</fullName>
    </recommendedName>
</protein>
<organism evidence="3 4">
    <name type="scientific">Discostella pseudostelligera</name>
    <dbReference type="NCBI Taxonomy" id="259834"/>
    <lineage>
        <taxon>Eukaryota</taxon>
        <taxon>Sar</taxon>
        <taxon>Stramenopiles</taxon>
        <taxon>Ochrophyta</taxon>
        <taxon>Bacillariophyta</taxon>
        <taxon>Coscinodiscophyceae</taxon>
        <taxon>Thalassiosirophycidae</taxon>
        <taxon>Stephanodiscales</taxon>
        <taxon>Stephanodiscaceae</taxon>
        <taxon>Discostella</taxon>
    </lineage>
</organism>
<keyword evidence="4" id="KW-1185">Reference proteome</keyword>
<feature type="domain" description="Helicase-associated" evidence="2">
    <location>
        <begin position="182"/>
        <end position="252"/>
    </location>
</feature>
<evidence type="ECO:0000256" key="1">
    <source>
        <dbReference type="SAM" id="MobiDB-lite"/>
    </source>
</evidence>
<evidence type="ECO:0000313" key="3">
    <source>
        <dbReference type="EMBL" id="KAL3770022.1"/>
    </source>
</evidence>
<dbReference type="Gene3D" id="6.10.140.530">
    <property type="match status" value="2"/>
</dbReference>
<dbReference type="PANTHER" id="PTHR33418:SF1">
    <property type="entry name" value="HELICASE-ASSOCIATED DOMAIN-CONTAINING PROTEIN"/>
    <property type="match status" value="1"/>
</dbReference>
<feature type="domain" description="Helicase-associated" evidence="2">
    <location>
        <begin position="258"/>
        <end position="324"/>
    </location>
</feature>
<accession>A0ABD3N209</accession>
<dbReference type="AlphaFoldDB" id="A0ABD3N209"/>
<feature type="compositionally biased region" description="Basic and acidic residues" evidence="1">
    <location>
        <begin position="67"/>
        <end position="77"/>
    </location>
</feature>
<proteinExistence type="predicted"/>
<dbReference type="Pfam" id="PF03457">
    <property type="entry name" value="HA"/>
    <property type="match status" value="2"/>
</dbReference>
<sequence>MLMAMASCQYRNTPLDQIEQIASLVDREVLLGLDQTPPNVLINLPHLELETMAMAMEMPADAVEAAETTRQHDHELQIQHQHQHHFESSTSSTNTSSSCRPLATTTTTAVDYSTIKHHLAEAELQQQQSLVHLTTATSILQAAQSQHDMAKSVYDESVAKVESLQLQYRQQIMEEQLQQPCQWNVMYRKLIEWKESHGGDTTVPCDTKCSSSEIIKLNRWVVNQRTSYKYFMNGDTKHIKDYRVDALNKIGFVWSVPDHLWESNVEELRQYHAEFGHFNVTQKENRKLAQFVSRLRTAMSHKRQGLIQQELTDDRIQRLDSINFIWETKGRSTSNETVKFDVMYNHLVSFKEIYGHTKVNKLEKEWKKGLSVPPKKVYRRLPLFLSFLRKEQLLFAAGHPCSLDEEKIRLLTELGVEWRKPLSEPRKSTGGEDREPYIIDPNTKTEGEQFESYNIRRWGSSGWTHGLKRSGRKVGANFNNWKTWPNTLKAHQLIAYVTANPNKPAGGHDSSSNRPTTSECNAAIFEAMYENGENVSLTDTLVKIGTEKLGITPEEVQDLRSHLETNSGAKDVLKEIQSGRRRYNIQGVPYFIVSAVEGGESVGRPYGFSGAQDSSTFVEIFEELAGTLG</sequence>
<dbReference type="SUPFAM" id="SSF52833">
    <property type="entry name" value="Thioredoxin-like"/>
    <property type="match status" value="1"/>
</dbReference>
<evidence type="ECO:0000313" key="4">
    <source>
        <dbReference type="Proteomes" id="UP001530293"/>
    </source>
</evidence>
<reference evidence="3 4" key="1">
    <citation type="submission" date="2024-10" db="EMBL/GenBank/DDBJ databases">
        <title>Updated reference genomes for cyclostephanoid diatoms.</title>
        <authorList>
            <person name="Roberts W.R."/>
            <person name="Alverson A.J."/>
        </authorList>
    </citation>
    <scope>NUCLEOTIDE SEQUENCE [LARGE SCALE GENOMIC DNA]</scope>
    <source>
        <strain evidence="3 4">AJA232-27</strain>
    </source>
</reference>